<name>X0XB24_9ZZZZ</name>
<proteinExistence type="predicted"/>
<protein>
    <recommendedName>
        <fullName evidence="1">Polysaccharide lyase 14 domain-containing protein</fullName>
    </recommendedName>
</protein>
<comment type="caution">
    <text evidence="2">The sequence shown here is derived from an EMBL/GenBank/DDBJ whole genome shotgun (WGS) entry which is preliminary data.</text>
</comment>
<reference evidence="2" key="1">
    <citation type="journal article" date="2014" name="Front. Microbiol.">
        <title>High frequency of phylogenetically diverse reductive dehalogenase-homologous genes in deep subseafloor sedimentary metagenomes.</title>
        <authorList>
            <person name="Kawai M."/>
            <person name="Futagami T."/>
            <person name="Toyoda A."/>
            <person name="Takaki Y."/>
            <person name="Nishi S."/>
            <person name="Hori S."/>
            <person name="Arai W."/>
            <person name="Tsubouchi T."/>
            <person name="Morono Y."/>
            <person name="Uchiyama I."/>
            <person name="Ito T."/>
            <person name="Fujiyama A."/>
            <person name="Inagaki F."/>
            <person name="Takami H."/>
        </authorList>
    </citation>
    <scope>NUCLEOTIDE SEQUENCE</scope>
    <source>
        <strain evidence="2">Expedition CK06-06</strain>
    </source>
</reference>
<gene>
    <name evidence="2" type="ORF">S01H1_68501</name>
</gene>
<evidence type="ECO:0000313" key="2">
    <source>
        <dbReference type="EMBL" id="GAG32612.1"/>
    </source>
</evidence>
<feature type="non-terminal residue" evidence="2">
    <location>
        <position position="1"/>
    </location>
</feature>
<organism evidence="2">
    <name type="scientific">marine sediment metagenome</name>
    <dbReference type="NCBI Taxonomy" id="412755"/>
    <lineage>
        <taxon>unclassified sequences</taxon>
        <taxon>metagenomes</taxon>
        <taxon>ecological metagenomes</taxon>
    </lineage>
</organism>
<sequence>VENGVVVTTGYNDFPNLHWLGNQRGLTQIFRTENTGVWRCVEAYVKLNDPGQSNGIQRFWIDGQPEAKRTGLNFVDTYTDYAINAVFFENYWNSGSPVTQERYFDNIVVSTEPIGCGCE</sequence>
<dbReference type="Pfam" id="PF21294">
    <property type="entry name" value="Polysacc_lyase_14"/>
    <property type="match status" value="1"/>
</dbReference>
<dbReference type="AlphaFoldDB" id="X0XB24"/>
<accession>X0XB24</accession>
<dbReference type="InterPro" id="IPR048958">
    <property type="entry name" value="Polysacc_lyase_14"/>
</dbReference>
<evidence type="ECO:0000259" key="1">
    <source>
        <dbReference type="Pfam" id="PF21294"/>
    </source>
</evidence>
<feature type="domain" description="Polysaccharide lyase 14" evidence="1">
    <location>
        <begin position="34"/>
        <end position="106"/>
    </location>
</feature>
<dbReference type="Gene3D" id="2.60.120.200">
    <property type="match status" value="1"/>
</dbReference>
<dbReference type="EMBL" id="BARS01045431">
    <property type="protein sequence ID" value="GAG32612.1"/>
    <property type="molecule type" value="Genomic_DNA"/>
</dbReference>